<dbReference type="SMART" id="SM00345">
    <property type="entry name" value="HTH_GNTR"/>
    <property type="match status" value="1"/>
</dbReference>
<dbReference type="InterPro" id="IPR036388">
    <property type="entry name" value="WH-like_DNA-bd_sf"/>
</dbReference>
<dbReference type="EMBL" id="WMIB01000042">
    <property type="protein sequence ID" value="MTH55786.1"/>
    <property type="molecule type" value="Genomic_DNA"/>
</dbReference>
<dbReference type="SUPFAM" id="SSF48008">
    <property type="entry name" value="GntR ligand-binding domain-like"/>
    <property type="match status" value="1"/>
</dbReference>
<keyword evidence="3" id="KW-0804">Transcription</keyword>
<sequence>MMNKKHCRKRGNLLEEKQTTEQRVYSHLKDALLARKIAPGTQLVEQTVSETLKVSRTPIRQAFKRLEAEGLIEMVPNKGSFVVHPSKSEIQAFFEMRNEFEHMAVRYGLKNVTDKDLAGLRELLKKEQETYKSKDLKEYVRLNKEFHLFLAKKSGNKFLIRYMEQLLNQNTVYLFLFDVFYQVDAGHSARAAEHGKMVEAMEKKDESELHALIDQHMKRSMNDLRIQDSGFQPLTEIFQGG</sequence>
<gene>
    <name evidence="5" type="ORF">GKZ89_20555</name>
</gene>
<dbReference type="AlphaFoldDB" id="A0A7X2V791"/>
<accession>A0A7X2V791</accession>
<dbReference type="InterPro" id="IPR036390">
    <property type="entry name" value="WH_DNA-bd_sf"/>
</dbReference>
<keyword evidence="1" id="KW-0805">Transcription regulation</keyword>
<reference evidence="5 6" key="1">
    <citation type="journal article" date="2017" name="Int. J. Syst. Evol. Microbiol.">
        <title>Bacillus mangrovi sp. nov., isolated from a sediment sample from a mangrove forest.</title>
        <authorList>
            <person name="Gupta V."/>
            <person name="Singh P.K."/>
            <person name="Korpole S."/>
            <person name="Tanuku N.R.S."/>
            <person name="Pinnaka A.K."/>
        </authorList>
    </citation>
    <scope>NUCLEOTIDE SEQUENCE [LARGE SCALE GENOMIC DNA]</scope>
    <source>
        <strain evidence="5 6">KCTC 33872</strain>
    </source>
</reference>
<dbReference type="CDD" id="cd07377">
    <property type="entry name" value="WHTH_GntR"/>
    <property type="match status" value="1"/>
</dbReference>
<dbReference type="SMART" id="SM00895">
    <property type="entry name" value="FCD"/>
    <property type="match status" value="1"/>
</dbReference>
<dbReference type="PANTHER" id="PTHR43537">
    <property type="entry name" value="TRANSCRIPTIONAL REGULATOR, GNTR FAMILY"/>
    <property type="match status" value="1"/>
</dbReference>
<dbReference type="Pfam" id="PF00392">
    <property type="entry name" value="GntR"/>
    <property type="match status" value="1"/>
</dbReference>
<evidence type="ECO:0000313" key="5">
    <source>
        <dbReference type="EMBL" id="MTH55786.1"/>
    </source>
</evidence>
<keyword evidence="2" id="KW-0238">DNA-binding</keyword>
<dbReference type="PANTHER" id="PTHR43537:SF45">
    <property type="entry name" value="GNTR FAMILY REGULATORY PROTEIN"/>
    <property type="match status" value="1"/>
</dbReference>
<dbReference type="GO" id="GO:0003677">
    <property type="term" value="F:DNA binding"/>
    <property type="evidence" value="ECO:0007669"/>
    <property type="project" value="UniProtKB-KW"/>
</dbReference>
<dbReference type="PROSITE" id="PS50949">
    <property type="entry name" value="HTH_GNTR"/>
    <property type="match status" value="1"/>
</dbReference>
<organism evidence="5 6">
    <name type="scientific">Metabacillus mangrovi</name>
    <dbReference type="NCBI Taxonomy" id="1491830"/>
    <lineage>
        <taxon>Bacteria</taxon>
        <taxon>Bacillati</taxon>
        <taxon>Bacillota</taxon>
        <taxon>Bacilli</taxon>
        <taxon>Bacillales</taxon>
        <taxon>Bacillaceae</taxon>
        <taxon>Metabacillus</taxon>
    </lineage>
</organism>
<evidence type="ECO:0000313" key="6">
    <source>
        <dbReference type="Proteomes" id="UP000434639"/>
    </source>
</evidence>
<dbReference type="SUPFAM" id="SSF46785">
    <property type="entry name" value="Winged helix' DNA-binding domain"/>
    <property type="match status" value="1"/>
</dbReference>
<evidence type="ECO:0000256" key="2">
    <source>
        <dbReference type="ARBA" id="ARBA00023125"/>
    </source>
</evidence>
<dbReference type="Pfam" id="PF07729">
    <property type="entry name" value="FCD"/>
    <property type="match status" value="1"/>
</dbReference>
<dbReference type="InterPro" id="IPR008920">
    <property type="entry name" value="TF_FadR/GntR_C"/>
</dbReference>
<comment type="caution">
    <text evidence="5">The sequence shown here is derived from an EMBL/GenBank/DDBJ whole genome shotgun (WGS) entry which is preliminary data.</text>
</comment>
<evidence type="ECO:0000256" key="3">
    <source>
        <dbReference type="ARBA" id="ARBA00023163"/>
    </source>
</evidence>
<dbReference type="Proteomes" id="UP000434639">
    <property type="component" value="Unassembled WGS sequence"/>
</dbReference>
<name>A0A7X2V791_9BACI</name>
<feature type="domain" description="HTH gntR-type" evidence="4">
    <location>
        <begin position="18"/>
        <end position="85"/>
    </location>
</feature>
<proteinExistence type="predicted"/>
<dbReference type="Gene3D" id="1.20.120.530">
    <property type="entry name" value="GntR ligand-binding domain-like"/>
    <property type="match status" value="1"/>
</dbReference>
<keyword evidence="6" id="KW-1185">Reference proteome</keyword>
<evidence type="ECO:0000259" key="4">
    <source>
        <dbReference type="PROSITE" id="PS50949"/>
    </source>
</evidence>
<protein>
    <submittedName>
        <fullName evidence="5">FCD domain-containing protein</fullName>
    </submittedName>
</protein>
<dbReference type="InterPro" id="IPR000524">
    <property type="entry name" value="Tscrpt_reg_HTH_GntR"/>
</dbReference>
<dbReference type="GO" id="GO:0003700">
    <property type="term" value="F:DNA-binding transcription factor activity"/>
    <property type="evidence" value="ECO:0007669"/>
    <property type="project" value="InterPro"/>
</dbReference>
<dbReference type="OrthoDB" id="574518at2"/>
<dbReference type="InterPro" id="IPR011711">
    <property type="entry name" value="GntR_C"/>
</dbReference>
<dbReference type="Gene3D" id="1.10.10.10">
    <property type="entry name" value="Winged helix-like DNA-binding domain superfamily/Winged helix DNA-binding domain"/>
    <property type="match status" value="1"/>
</dbReference>
<evidence type="ECO:0000256" key="1">
    <source>
        <dbReference type="ARBA" id="ARBA00023015"/>
    </source>
</evidence>